<reference evidence="3" key="1">
    <citation type="journal article" date="2019" name="Int. J. Syst. Evol. Microbiol.">
        <title>The Global Catalogue of Microorganisms (GCM) 10K type strain sequencing project: providing services to taxonomists for standard genome sequencing and annotation.</title>
        <authorList>
            <consortium name="The Broad Institute Genomics Platform"/>
            <consortium name="The Broad Institute Genome Sequencing Center for Infectious Disease"/>
            <person name="Wu L."/>
            <person name="Ma J."/>
        </authorList>
    </citation>
    <scope>NUCLEOTIDE SEQUENCE [LARGE SCALE GENOMIC DNA]</scope>
    <source>
        <strain evidence="3">DFY28</strain>
    </source>
</reference>
<keyword evidence="3" id="KW-1185">Reference proteome</keyword>
<dbReference type="RefSeq" id="WP_377284276.1">
    <property type="nucleotide sequence ID" value="NZ_JBHRSI010000015.1"/>
</dbReference>
<gene>
    <name evidence="2" type="ORF">ACFSC0_06970</name>
</gene>
<evidence type="ECO:0000256" key="1">
    <source>
        <dbReference type="SAM" id="Phobius"/>
    </source>
</evidence>
<proteinExistence type="predicted"/>
<dbReference type="Pfam" id="PF06055">
    <property type="entry name" value="ExoD"/>
    <property type="match status" value="1"/>
</dbReference>
<keyword evidence="1" id="KW-0472">Membrane</keyword>
<dbReference type="PANTHER" id="PTHR41795">
    <property type="entry name" value="EXOPOLYSACCHARIDE SYNTHESIS PROTEIN"/>
    <property type="match status" value="1"/>
</dbReference>
<evidence type="ECO:0000313" key="3">
    <source>
        <dbReference type="Proteomes" id="UP001597237"/>
    </source>
</evidence>
<keyword evidence="1" id="KW-0812">Transmembrane</keyword>
<keyword evidence="1" id="KW-1133">Transmembrane helix</keyword>
<evidence type="ECO:0000313" key="2">
    <source>
        <dbReference type="EMBL" id="MFD1783130.1"/>
    </source>
</evidence>
<sequence>MADPETDKTASISAILRELCADPEAEITIGQIVRRFGRRAFGAVLFLFSTPNLLPLPPGSSTVLGAPLVLLAPQVALGVQAPWIPKGLARRKITGAALAATFGRMLPFVERAERFSRPRLHFMFGPVGDRIIGLVCTLLALVLILPIFGANMLPAAAVGVLSLSLVQRDGVLALVGYLLAIASAGVLALMAGAVVLTVQKLLQVFGAA</sequence>
<accession>A0ABW4N1R6</accession>
<comment type="caution">
    <text evidence="2">The sequence shown here is derived from an EMBL/GenBank/DDBJ whole genome shotgun (WGS) entry which is preliminary data.</text>
</comment>
<dbReference type="EMBL" id="JBHUEY010000001">
    <property type="protein sequence ID" value="MFD1783130.1"/>
    <property type="molecule type" value="Genomic_DNA"/>
</dbReference>
<dbReference type="Proteomes" id="UP001597237">
    <property type="component" value="Unassembled WGS sequence"/>
</dbReference>
<dbReference type="InterPro" id="IPR010331">
    <property type="entry name" value="ExoD"/>
</dbReference>
<organism evidence="2 3">
    <name type="scientific">Phenylobacterium terrae</name>
    <dbReference type="NCBI Taxonomy" id="2665495"/>
    <lineage>
        <taxon>Bacteria</taxon>
        <taxon>Pseudomonadati</taxon>
        <taxon>Pseudomonadota</taxon>
        <taxon>Alphaproteobacteria</taxon>
        <taxon>Caulobacterales</taxon>
        <taxon>Caulobacteraceae</taxon>
        <taxon>Phenylobacterium</taxon>
    </lineage>
</organism>
<dbReference type="PANTHER" id="PTHR41795:SF1">
    <property type="entry name" value="EXOPOLYSACCHARIDE SYNTHESIS PROTEIN"/>
    <property type="match status" value="1"/>
</dbReference>
<feature type="transmembrane region" description="Helical" evidence="1">
    <location>
        <begin position="170"/>
        <end position="196"/>
    </location>
</feature>
<dbReference type="PIRSF" id="PIRSF033239">
    <property type="entry name" value="ExoD"/>
    <property type="match status" value="1"/>
</dbReference>
<feature type="transmembrane region" description="Helical" evidence="1">
    <location>
        <begin position="131"/>
        <end position="150"/>
    </location>
</feature>
<name>A0ABW4N1R6_9CAUL</name>
<protein>
    <submittedName>
        <fullName evidence="2">Exopolysaccharide biosynthesis protein</fullName>
    </submittedName>
</protein>